<organism evidence="3 4">
    <name type="scientific">Streptomyces alboflavus</name>
    <dbReference type="NCBI Taxonomy" id="67267"/>
    <lineage>
        <taxon>Bacteria</taxon>
        <taxon>Bacillati</taxon>
        <taxon>Actinomycetota</taxon>
        <taxon>Actinomycetes</taxon>
        <taxon>Kitasatosporales</taxon>
        <taxon>Streptomycetaceae</taxon>
        <taxon>Streptomyces</taxon>
    </lineage>
</organism>
<dbReference type="KEGG" id="salf:SMD44_04639"/>
<dbReference type="Pfam" id="PF20434">
    <property type="entry name" value="BD-FAE"/>
    <property type="match status" value="1"/>
</dbReference>
<accession>A0A1Z1WFP9</accession>
<protein>
    <submittedName>
        <fullName evidence="3">Lipase</fullName>
    </submittedName>
</protein>
<keyword evidence="4" id="KW-1185">Reference proteome</keyword>
<dbReference type="InterPro" id="IPR049492">
    <property type="entry name" value="BD-FAE-like_dom"/>
</dbReference>
<feature type="region of interest" description="Disordered" evidence="1">
    <location>
        <begin position="110"/>
        <end position="144"/>
    </location>
</feature>
<dbReference type="EMBL" id="CP021748">
    <property type="protein sequence ID" value="ARX85180.1"/>
    <property type="molecule type" value="Genomic_DNA"/>
</dbReference>
<evidence type="ECO:0000313" key="4">
    <source>
        <dbReference type="Proteomes" id="UP000195880"/>
    </source>
</evidence>
<dbReference type="SUPFAM" id="SSF53474">
    <property type="entry name" value="alpha/beta-Hydrolases"/>
    <property type="match status" value="1"/>
</dbReference>
<feature type="compositionally biased region" description="Low complexity" evidence="1">
    <location>
        <begin position="115"/>
        <end position="126"/>
    </location>
</feature>
<proteinExistence type="predicted"/>
<name>A0A1Z1WFP9_9ACTN</name>
<dbReference type="InterPro" id="IPR029058">
    <property type="entry name" value="AB_hydrolase_fold"/>
</dbReference>
<dbReference type="AlphaFoldDB" id="A0A1Z1WFP9"/>
<evidence type="ECO:0000256" key="1">
    <source>
        <dbReference type="SAM" id="MobiDB-lite"/>
    </source>
</evidence>
<reference evidence="3 4" key="1">
    <citation type="submission" date="2017-05" db="EMBL/GenBank/DDBJ databases">
        <title>Streptomyces alboflavus Genome sequencing and assembly.</title>
        <authorList>
            <person name="Wang Y."/>
            <person name="Du B."/>
            <person name="Ding Y."/>
            <person name="Liu H."/>
            <person name="Hou Q."/>
            <person name="Liu K."/>
            <person name="Wang C."/>
            <person name="Yao L."/>
        </authorList>
    </citation>
    <scope>NUCLEOTIDE SEQUENCE [LARGE SCALE GENOMIC DNA]</scope>
    <source>
        <strain evidence="3 4">MDJK44</strain>
    </source>
</reference>
<gene>
    <name evidence="3" type="ORF">SMD44_04639</name>
</gene>
<evidence type="ECO:0000259" key="2">
    <source>
        <dbReference type="Pfam" id="PF20434"/>
    </source>
</evidence>
<feature type="domain" description="BD-FAE-like" evidence="2">
    <location>
        <begin position="39"/>
        <end position="93"/>
    </location>
</feature>
<dbReference type="Gene3D" id="3.40.50.1820">
    <property type="entry name" value="alpha/beta hydrolase"/>
    <property type="match status" value="1"/>
</dbReference>
<evidence type="ECO:0000313" key="3">
    <source>
        <dbReference type="EMBL" id="ARX85180.1"/>
    </source>
</evidence>
<dbReference type="Proteomes" id="UP000195880">
    <property type="component" value="Chromosome"/>
</dbReference>
<sequence>MPDDAAVARDAAEQDSAFAHPAVLPDATAAYGAHADQVIDFYAPRGAADRGAPLVVVLHGGAWRAPYDRAHVSPFADFLARRGFAVANVEYRRGASGGLCRHRAAWGLSPGGGPTPSTTWPPRSTRCPGSSGRPCPWPTRTGSC</sequence>